<dbReference type="Pfam" id="PF10698">
    <property type="entry name" value="DUF2505"/>
    <property type="match status" value="1"/>
</dbReference>
<gene>
    <name evidence="1" type="ORF">PO878_13265</name>
</gene>
<evidence type="ECO:0000313" key="2">
    <source>
        <dbReference type="Proteomes" id="UP001216390"/>
    </source>
</evidence>
<dbReference type="RefSeq" id="WP_272734991.1">
    <property type="nucleotide sequence ID" value="NZ_CP116942.1"/>
</dbReference>
<dbReference type="InterPro" id="IPR023393">
    <property type="entry name" value="START-like_dom_sf"/>
</dbReference>
<organism evidence="1 2">
    <name type="scientific">Iamia majanohamensis</name>
    <dbReference type="NCBI Taxonomy" id="467976"/>
    <lineage>
        <taxon>Bacteria</taxon>
        <taxon>Bacillati</taxon>
        <taxon>Actinomycetota</taxon>
        <taxon>Acidimicrobiia</taxon>
        <taxon>Acidimicrobiales</taxon>
        <taxon>Iamiaceae</taxon>
        <taxon>Iamia</taxon>
    </lineage>
</organism>
<proteinExistence type="predicted"/>
<sequence length="162" mass="17819">MRFDVTQTIAAPVDEVAAAYASAELYETLEGSDKLGPPAVLSREQDGRIVTLRIRYRFTADLSPAVTAVVDPDKLTWVEQSVHDLDARSVAVRLHPDHYADRLRASGTYRYEPEGDATVRRVEGDLKVKALLVAGTVEKAIISGLREHLTQEGRAVEAYLTA</sequence>
<protein>
    <submittedName>
        <fullName evidence="1">DUF2505 family protein</fullName>
    </submittedName>
</protein>
<dbReference type="KEGG" id="ima:PO878_13265"/>
<dbReference type="EMBL" id="CP116942">
    <property type="protein sequence ID" value="WCO65466.1"/>
    <property type="molecule type" value="Genomic_DNA"/>
</dbReference>
<name>A0AAF0BQW3_9ACTN</name>
<dbReference type="SUPFAM" id="SSF55961">
    <property type="entry name" value="Bet v1-like"/>
    <property type="match status" value="1"/>
</dbReference>
<reference evidence="1" key="1">
    <citation type="submission" date="2023-01" db="EMBL/GenBank/DDBJ databases">
        <title>The diversity of Class Acidimicrobiia in South China Sea sediment environments and the proposal of Iamia marina sp. nov., a novel species of the genus Iamia.</title>
        <authorList>
            <person name="He Y."/>
            <person name="Tian X."/>
        </authorList>
    </citation>
    <scope>NUCLEOTIDE SEQUENCE</scope>
    <source>
        <strain evidence="1">DSM 19957</strain>
    </source>
</reference>
<dbReference type="Gene3D" id="3.30.530.20">
    <property type="match status" value="1"/>
</dbReference>
<evidence type="ECO:0000313" key="1">
    <source>
        <dbReference type="EMBL" id="WCO65466.1"/>
    </source>
</evidence>
<accession>A0AAF0BQW3</accession>
<dbReference type="AlphaFoldDB" id="A0AAF0BQW3"/>
<dbReference type="InterPro" id="IPR019639">
    <property type="entry name" value="DUF2505"/>
</dbReference>
<keyword evidence="2" id="KW-1185">Reference proteome</keyword>
<dbReference type="Proteomes" id="UP001216390">
    <property type="component" value="Chromosome"/>
</dbReference>